<dbReference type="InterPro" id="IPR036812">
    <property type="entry name" value="NAD(P)_OxRdtase_dom_sf"/>
</dbReference>
<comment type="caution">
    <text evidence="5">The sequence shown here is derived from an EMBL/GenBank/DDBJ whole genome shotgun (WGS) entry which is preliminary data.</text>
</comment>
<keyword evidence="6" id="KW-1185">Reference proteome</keyword>
<keyword evidence="3" id="KW-0560">Oxidoreductase</keyword>
<reference evidence="5 6" key="1">
    <citation type="submission" date="2014-12" db="EMBL/GenBank/DDBJ databases">
        <title>Draft genome sequences of 29 type strains of Enterococci.</title>
        <authorList>
            <person name="Zhong Z."/>
            <person name="Sun Z."/>
            <person name="Liu W."/>
            <person name="Zhang W."/>
            <person name="Zhang H."/>
        </authorList>
    </citation>
    <scope>NUCLEOTIDE SEQUENCE [LARGE SCALE GENOMIC DNA]</scope>
    <source>
        <strain evidence="5 6">DSM 17690</strain>
    </source>
</reference>
<dbReference type="InterPro" id="IPR023210">
    <property type="entry name" value="NADP_OxRdtase_dom"/>
</dbReference>
<dbReference type="PANTHER" id="PTHR43150:SF4">
    <property type="entry name" value="L-GLYCERALDEHYDE 3-PHOSPHATE REDUCTASE"/>
    <property type="match status" value="1"/>
</dbReference>
<evidence type="ECO:0000256" key="3">
    <source>
        <dbReference type="ARBA" id="ARBA00023002"/>
    </source>
</evidence>
<evidence type="ECO:0000256" key="2">
    <source>
        <dbReference type="ARBA" id="ARBA00022857"/>
    </source>
</evidence>
<evidence type="ECO:0000259" key="4">
    <source>
        <dbReference type="Pfam" id="PF00248"/>
    </source>
</evidence>
<dbReference type="Pfam" id="PF00248">
    <property type="entry name" value="Aldo_ket_red"/>
    <property type="match status" value="1"/>
</dbReference>
<keyword evidence="2" id="KW-0521">NADP</keyword>
<dbReference type="GO" id="GO:0016491">
    <property type="term" value="F:oxidoreductase activity"/>
    <property type="evidence" value="ECO:0007669"/>
    <property type="project" value="UniProtKB-KW"/>
</dbReference>
<sequence length="329" mass="36706">MYQANSKRYEEMSYRSVGKSGLKLPSVSLGLWHNFGDVDPLSNQKDLIFKAFDSGITHFDLANNYGPPAGSAERNFGRILKEELASYRDEMIISSKAGYYMWPGPYGEWGSKKSIVASCDQSLTRLGLDYVDIFYHHRPDPNTPLEETAHALDLLVRQGKALYIGISNYSAATTLAMTRLLKEQKTPFIIHQQKFNLLERTPEEALFMVLEKEGIGAITFSPLAQGLLTDRYLNGIPEDSRAASINSPFLSEEKVADTLATVRGLNELALERGQTLAEMALAWNLRHDVVSSVLIGASKVSQLEKNLNALKQVTFSPEELQKIDQLTLN</sequence>
<accession>A0A1L8QTD1</accession>
<dbReference type="SUPFAM" id="SSF51430">
    <property type="entry name" value="NAD(P)-linked oxidoreductase"/>
    <property type="match status" value="1"/>
</dbReference>
<name>A0A1L8QTD1_9ENTE</name>
<feature type="domain" description="NADP-dependent oxidoreductase" evidence="4">
    <location>
        <begin position="27"/>
        <end position="326"/>
    </location>
</feature>
<gene>
    <name evidence="5" type="ORF">RU93_GL001974</name>
</gene>
<dbReference type="RefSeq" id="WP_071874680.1">
    <property type="nucleotide sequence ID" value="NZ_JBHSHF010000021.1"/>
</dbReference>
<dbReference type="AlphaFoldDB" id="A0A1L8QTD1"/>
<dbReference type="OrthoDB" id="9773828at2"/>
<proteinExistence type="inferred from homology"/>
<dbReference type="Proteomes" id="UP000182149">
    <property type="component" value="Unassembled WGS sequence"/>
</dbReference>
<dbReference type="STRING" id="328396.RU93_GL001974"/>
<organism evidence="5 6">
    <name type="scientific">Enterococcus aquimarinus</name>
    <dbReference type="NCBI Taxonomy" id="328396"/>
    <lineage>
        <taxon>Bacteria</taxon>
        <taxon>Bacillati</taxon>
        <taxon>Bacillota</taxon>
        <taxon>Bacilli</taxon>
        <taxon>Lactobacillales</taxon>
        <taxon>Enterococcaceae</taxon>
        <taxon>Enterococcus</taxon>
    </lineage>
</organism>
<comment type="similarity">
    <text evidence="1">Belongs to the shaker potassium channel beta subunit family.</text>
</comment>
<evidence type="ECO:0000256" key="1">
    <source>
        <dbReference type="ARBA" id="ARBA00006515"/>
    </source>
</evidence>
<dbReference type="Gene3D" id="3.20.20.100">
    <property type="entry name" value="NADP-dependent oxidoreductase domain"/>
    <property type="match status" value="1"/>
</dbReference>
<dbReference type="PRINTS" id="PR01577">
    <property type="entry name" value="KCNABCHANNEL"/>
</dbReference>
<dbReference type="PANTHER" id="PTHR43150">
    <property type="entry name" value="HYPERKINETIC, ISOFORM M"/>
    <property type="match status" value="1"/>
</dbReference>
<evidence type="ECO:0000313" key="6">
    <source>
        <dbReference type="Proteomes" id="UP000182149"/>
    </source>
</evidence>
<protein>
    <submittedName>
        <fullName evidence="5">L-glyceraldehyde 3-phosphate reductase</fullName>
    </submittedName>
</protein>
<dbReference type="GO" id="GO:0051596">
    <property type="term" value="P:methylglyoxal catabolic process"/>
    <property type="evidence" value="ECO:0007669"/>
    <property type="project" value="TreeGrafter"/>
</dbReference>
<dbReference type="InterPro" id="IPR005399">
    <property type="entry name" value="K_chnl_volt-dep_bsu_KCNAB-rel"/>
</dbReference>
<evidence type="ECO:0000313" key="5">
    <source>
        <dbReference type="EMBL" id="OJG10761.1"/>
    </source>
</evidence>
<dbReference type="EMBL" id="JXKD01000006">
    <property type="protein sequence ID" value="OJG10761.1"/>
    <property type="molecule type" value="Genomic_DNA"/>
</dbReference>